<dbReference type="InterPro" id="IPR027417">
    <property type="entry name" value="P-loop_NTPase"/>
</dbReference>
<evidence type="ECO:0000256" key="1">
    <source>
        <dbReference type="ARBA" id="ARBA00023125"/>
    </source>
</evidence>
<dbReference type="OrthoDB" id="3197423at2"/>
<proteinExistence type="predicted"/>
<dbReference type="PROSITE" id="PS00622">
    <property type="entry name" value="HTH_LUXR_1"/>
    <property type="match status" value="1"/>
</dbReference>
<comment type="caution">
    <text evidence="3">The sequence shown here is derived from an EMBL/GenBank/DDBJ whole genome shotgun (WGS) entry which is preliminary data.</text>
</comment>
<reference evidence="3 4" key="1">
    <citation type="submission" date="2019-10" db="EMBL/GenBank/DDBJ databases">
        <title>Whole genome shotgun sequence of Acrocarpospora pleiomorpha NBRC 16267.</title>
        <authorList>
            <person name="Ichikawa N."/>
            <person name="Kimura A."/>
            <person name="Kitahashi Y."/>
            <person name="Komaki H."/>
            <person name="Oguchi A."/>
        </authorList>
    </citation>
    <scope>NUCLEOTIDE SEQUENCE [LARGE SCALE GENOMIC DNA]</scope>
    <source>
        <strain evidence="3 4">NBRC 16267</strain>
    </source>
</reference>
<evidence type="ECO:0000259" key="2">
    <source>
        <dbReference type="PROSITE" id="PS50043"/>
    </source>
</evidence>
<protein>
    <submittedName>
        <fullName evidence="3">LuxR family transcriptional regulator</fullName>
    </submittedName>
</protein>
<dbReference type="InterPro" id="IPR000792">
    <property type="entry name" value="Tscrpt_reg_LuxR_C"/>
</dbReference>
<dbReference type="Pfam" id="PF00196">
    <property type="entry name" value="GerE"/>
    <property type="match status" value="1"/>
</dbReference>
<sequence>MDVWPFVGRRVEREWAVATLRRGNVVIAGAAGVGKSRLASEVAAAFDATVHVRGTRAARVLPLGAFAPLLPEGEPGFNPLRWAADAILSRAPSLLVVDDAHLLDASSAALTHQLADAVRVLATVRAGEECPDSVTALWEDDLGSRLDLAPLTDAETAAVLASVLGGQVDPPAAARLHTLSQGNVLLLRELVTAALEGQVLVRPDGLTWRLEGEVPRAPRLMEMIERRMGRFGDAVTSVLELVALAEPIGLAPLAALTGGDAIEEAESRGLVDVVSDGRRAAVRLAHPLYGEALRLPVTRRRRRFGELADTLQATGARRREDVLRIAVWRLESGTTPDPVPLVRACRLAWASHDFPLAIRLARAALAGAGTDEDRVDAAIMLGTLLNYSAQPAEAETLIAQLPAGPLDERRRTELALTRAWSLALGLGRVEEGMELLARTREQITQVAYRQDLSTLLIIIMSAHTGMEDLLGHINALLAEPPVTAAVRAQALNSRAATLSTIGRYHEAEADIAAAIGDHANWVDAVPVILLPLHANWSLNRMMLGDVDGMEAAMDHLAELVGSGHGFSYAAQAMALHRAMAARLRGGFTQAARLLQDARRHQGDDALTGLLMIEHAYVLALRGDGRAARTAFDEGVTAYTRLGALTDMFRYLAEPWIIAASGELRKGVEFALSTADVGRHMGIVAFETHALHTVARLGFAERAADRLAELASVQDGDLASLFAVQARASAVQDAPALERVTSEFTGLGLLPYAAEACAQAAQAWDHVGRPASGRAAASRAWLLAARCDGLRTPAVAHLTAPGLTRREAEIARLACTGLPSKQIAERLFLSPRTVDNHLQNVYAKLGVSNRSDLRRVLRSD</sequence>
<dbReference type="SUPFAM" id="SSF46894">
    <property type="entry name" value="C-terminal effector domain of the bipartite response regulators"/>
    <property type="match status" value="1"/>
</dbReference>
<dbReference type="SMART" id="SM00421">
    <property type="entry name" value="HTH_LUXR"/>
    <property type="match status" value="1"/>
</dbReference>
<dbReference type="GO" id="GO:0003677">
    <property type="term" value="F:DNA binding"/>
    <property type="evidence" value="ECO:0007669"/>
    <property type="project" value="UniProtKB-KW"/>
</dbReference>
<dbReference type="Gene3D" id="1.25.40.10">
    <property type="entry name" value="Tetratricopeptide repeat domain"/>
    <property type="match status" value="1"/>
</dbReference>
<accession>A0A5M3XVF8</accession>
<dbReference type="InterPro" id="IPR039420">
    <property type="entry name" value="WalR-like"/>
</dbReference>
<dbReference type="Proteomes" id="UP000377595">
    <property type="component" value="Unassembled WGS sequence"/>
</dbReference>
<dbReference type="GO" id="GO:0006355">
    <property type="term" value="P:regulation of DNA-templated transcription"/>
    <property type="evidence" value="ECO:0007669"/>
    <property type="project" value="InterPro"/>
</dbReference>
<dbReference type="InterPro" id="IPR011990">
    <property type="entry name" value="TPR-like_helical_dom_sf"/>
</dbReference>
<gene>
    <name evidence="3" type="ORF">Aple_069280</name>
</gene>
<name>A0A5M3XVF8_9ACTN</name>
<keyword evidence="1" id="KW-0238">DNA-binding</keyword>
<organism evidence="3 4">
    <name type="scientific">Acrocarpospora pleiomorpha</name>
    <dbReference type="NCBI Taxonomy" id="90975"/>
    <lineage>
        <taxon>Bacteria</taxon>
        <taxon>Bacillati</taxon>
        <taxon>Actinomycetota</taxon>
        <taxon>Actinomycetes</taxon>
        <taxon>Streptosporangiales</taxon>
        <taxon>Streptosporangiaceae</taxon>
        <taxon>Acrocarpospora</taxon>
    </lineage>
</organism>
<keyword evidence="4" id="KW-1185">Reference proteome</keyword>
<dbReference type="RefSeq" id="WP_155348878.1">
    <property type="nucleotide sequence ID" value="NZ_BAAAHM010000024.1"/>
</dbReference>
<evidence type="ECO:0000313" key="4">
    <source>
        <dbReference type="Proteomes" id="UP000377595"/>
    </source>
</evidence>
<dbReference type="PRINTS" id="PR00038">
    <property type="entry name" value="HTHLUXR"/>
</dbReference>
<dbReference type="SUPFAM" id="SSF52540">
    <property type="entry name" value="P-loop containing nucleoside triphosphate hydrolases"/>
    <property type="match status" value="1"/>
</dbReference>
<dbReference type="InterPro" id="IPR016032">
    <property type="entry name" value="Sig_transdc_resp-reg_C-effctor"/>
</dbReference>
<dbReference type="EMBL" id="BLAF01000047">
    <property type="protein sequence ID" value="GES24029.1"/>
    <property type="molecule type" value="Genomic_DNA"/>
</dbReference>
<dbReference type="InterPro" id="IPR036388">
    <property type="entry name" value="WH-like_DNA-bd_sf"/>
</dbReference>
<evidence type="ECO:0000313" key="3">
    <source>
        <dbReference type="EMBL" id="GES24029.1"/>
    </source>
</evidence>
<dbReference type="PROSITE" id="PS50043">
    <property type="entry name" value="HTH_LUXR_2"/>
    <property type="match status" value="1"/>
</dbReference>
<dbReference type="Gene3D" id="1.10.10.10">
    <property type="entry name" value="Winged helix-like DNA-binding domain superfamily/Winged helix DNA-binding domain"/>
    <property type="match status" value="1"/>
</dbReference>
<feature type="domain" description="HTH luxR-type" evidence="2">
    <location>
        <begin position="795"/>
        <end position="859"/>
    </location>
</feature>
<dbReference type="CDD" id="cd06170">
    <property type="entry name" value="LuxR_C_like"/>
    <property type="match status" value="1"/>
</dbReference>
<dbReference type="AlphaFoldDB" id="A0A5M3XVF8"/>
<dbReference type="PANTHER" id="PTHR43214">
    <property type="entry name" value="TWO-COMPONENT RESPONSE REGULATOR"/>
    <property type="match status" value="1"/>
</dbReference>